<gene>
    <name evidence="13" type="primary">LOC115734951</name>
</gene>
<evidence type="ECO:0000256" key="2">
    <source>
        <dbReference type="ARBA" id="ARBA00004370"/>
    </source>
</evidence>
<dbReference type="PANTHER" id="PTHR47943:SF9">
    <property type="entry name" value="CYTOCHROME P450"/>
    <property type="match status" value="1"/>
</dbReference>
<dbReference type="PRINTS" id="PR00463">
    <property type="entry name" value="EP450I"/>
</dbReference>
<evidence type="ECO:0000256" key="9">
    <source>
        <dbReference type="ARBA" id="ARBA00023136"/>
    </source>
</evidence>
<comment type="similarity">
    <text evidence="3 11">Belongs to the cytochrome P450 family.</text>
</comment>
<dbReference type="GO" id="GO:0005506">
    <property type="term" value="F:iron ion binding"/>
    <property type="evidence" value="ECO:0007669"/>
    <property type="project" value="InterPro"/>
</dbReference>
<keyword evidence="5 10" id="KW-0479">Metal-binding</keyword>
<evidence type="ECO:0000256" key="6">
    <source>
        <dbReference type="ARBA" id="ARBA00023002"/>
    </source>
</evidence>
<dbReference type="PANTHER" id="PTHR47943">
    <property type="entry name" value="CYTOCHROME P450 93A3-LIKE"/>
    <property type="match status" value="1"/>
</dbReference>
<keyword evidence="12" id="KW-1185">Reference proteome</keyword>
<evidence type="ECO:0000313" key="13">
    <source>
        <dbReference type="RefSeq" id="XP_030521841.1"/>
    </source>
</evidence>
<dbReference type="GO" id="GO:0016705">
    <property type="term" value="F:oxidoreductase activity, acting on paired donors, with incorporation or reduction of molecular oxygen"/>
    <property type="evidence" value="ECO:0007669"/>
    <property type="project" value="InterPro"/>
</dbReference>
<dbReference type="Gene3D" id="1.10.630.10">
    <property type="entry name" value="Cytochrome P450"/>
    <property type="match status" value="1"/>
</dbReference>
<evidence type="ECO:0000256" key="4">
    <source>
        <dbReference type="ARBA" id="ARBA00022617"/>
    </source>
</evidence>
<dbReference type="InterPro" id="IPR001128">
    <property type="entry name" value="Cyt_P450"/>
</dbReference>
<keyword evidence="7 10" id="KW-0408">Iron</keyword>
<dbReference type="CDD" id="cd11072">
    <property type="entry name" value="CYP71-like"/>
    <property type="match status" value="1"/>
</dbReference>
<evidence type="ECO:0000256" key="10">
    <source>
        <dbReference type="PIRSR" id="PIRSR602401-1"/>
    </source>
</evidence>
<dbReference type="Proteomes" id="UP000827889">
    <property type="component" value="Chromosome 7"/>
</dbReference>
<comment type="subcellular location">
    <subcellularLocation>
        <location evidence="2">Membrane</location>
    </subcellularLocation>
</comment>
<evidence type="ECO:0000256" key="8">
    <source>
        <dbReference type="ARBA" id="ARBA00023033"/>
    </source>
</evidence>
<keyword evidence="9" id="KW-0472">Membrane</keyword>
<comment type="cofactor">
    <cofactor evidence="1 10">
        <name>heme</name>
        <dbReference type="ChEBI" id="CHEBI:30413"/>
    </cofactor>
</comment>
<dbReference type="RefSeq" id="XP_030521841.1">
    <property type="nucleotide sequence ID" value="XM_030665981.2"/>
</dbReference>
<dbReference type="KEGG" id="rarg:115734951"/>
<keyword evidence="6 11" id="KW-0560">Oxidoreductase</keyword>
<dbReference type="GO" id="GO:0004497">
    <property type="term" value="F:monooxygenase activity"/>
    <property type="evidence" value="ECO:0007669"/>
    <property type="project" value="UniProtKB-KW"/>
</dbReference>
<dbReference type="InterPro" id="IPR017972">
    <property type="entry name" value="Cyt_P450_CS"/>
</dbReference>
<dbReference type="Pfam" id="PF00067">
    <property type="entry name" value="p450"/>
    <property type="match status" value="1"/>
</dbReference>
<dbReference type="SUPFAM" id="SSF48264">
    <property type="entry name" value="Cytochrome P450"/>
    <property type="match status" value="1"/>
</dbReference>
<keyword evidence="4 10" id="KW-0349">Heme</keyword>
<protein>
    <submittedName>
        <fullName evidence="13">Cytochrome P450 CYP736A12-like</fullName>
    </submittedName>
</protein>
<evidence type="ECO:0000256" key="1">
    <source>
        <dbReference type="ARBA" id="ARBA00001971"/>
    </source>
</evidence>
<dbReference type="PRINTS" id="PR00385">
    <property type="entry name" value="P450"/>
</dbReference>
<evidence type="ECO:0000256" key="5">
    <source>
        <dbReference type="ARBA" id="ARBA00022723"/>
    </source>
</evidence>
<keyword evidence="8 11" id="KW-0503">Monooxygenase</keyword>
<sequence length="499" mass="54989">METSPLAIFSTALLLTLYFLFRRRRAPKLPPGPPPLPVIGNLHQLGNLPHRGLRGLAKSYGPIMFLRLGNKPTVVVSSPEAAELVLRTHDNIFSSRPSVDALRHLSYGNKGMAFAESGAYWRGVRRLCMQQLLSPAKVESFAPMRKEELGKVVGRVRAAVSASEAAVDVSTEVGQLMGDMACRMVLGCSTRDKFNLKPAIHEALNLAGAFNLADYVPFLGALDLQGITRRAKAASRALDEVLEDIIREHEEDTTGKYKGDFIGTLLSMVGRSLNSSQDEPVHILGRTNIKAIALDMIAASYESSSSAIEWALAELIRSPRAMKRLQQELEAVVGLGRTVDESDLPKLNYLDMVVKESFRLYPPGPLLIPRKSTEDVEIGGYNIPKGTRVIVNAWALGRDTNAWGEDVEEFFPERFANGSVDVKGQDFQLIPFGSGRRGCPGMNMGLVNVRLALAQLVHCFDWELPEGRSPDELDMSEDFGLSMPRAKHLILRPSYRLLV</sequence>
<proteinExistence type="inferred from homology"/>
<evidence type="ECO:0000313" key="12">
    <source>
        <dbReference type="Proteomes" id="UP000827889"/>
    </source>
</evidence>
<evidence type="ECO:0000256" key="11">
    <source>
        <dbReference type="RuleBase" id="RU000461"/>
    </source>
</evidence>
<dbReference type="OrthoDB" id="2789670at2759"/>
<name>A0A8B8NH84_9MYRT</name>
<evidence type="ECO:0000256" key="7">
    <source>
        <dbReference type="ARBA" id="ARBA00023004"/>
    </source>
</evidence>
<dbReference type="PROSITE" id="PS00086">
    <property type="entry name" value="CYTOCHROME_P450"/>
    <property type="match status" value="1"/>
</dbReference>
<dbReference type="FunFam" id="1.10.630.10:FF:000011">
    <property type="entry name" value="Cytochrome P450 83B1"/>
    <property type="match status" value="1"/>
</dbReference>
<dbReference type="GeneID" id="115734951"/>
<dbReference type="GO" id="GO:0020037">
    <property type="term" value="F:heme binding"/>
    <property type="evidence" value="ECO:0007669"/>
    <property type="project" value="InterPro"/>
</dbReference>
<organism evidence="12 13">
    <name type="scientific">Rhodamnia argentea</name>
    <dbReference type="NCBI Taxonomy" id="178133"/>
    <lineage>
        <taxon>Eukaryota</taxon>
        <taxon>Viridiplantae</taxon>
        <taxon>Streptophyta</taxon>
        <taxon>Embryophyta</taxon>
        <taxon>Tracheophyta</taxon>
        <taxon>Spermatophyta</taxon>
        <taxon>Magnoliopsida</taxon>
        <taxon>eudicotyledons</taxon>
        <taxon>Gunneridae</taxon>
        <taxon>Pentapetalae</taxon>
        <taxon>rosids</taxon>
        <taxon>malvids</taxon>
        <taxon>Myrtales</taxon>
        <taxon>Myrtaceae</taxon>
        <taxon>Myrtoideae</taxon>
        <taxon>Myrteae</taxon>
        <taxon>Australasian group</taxon>
        <taxon>Rhodamnia</taxon>
    </lineage>
</organism>
<dbReference type="InterPro" id="IPR036396">
    <property type="entry name" value="Cyt_P450_sf"/>
</dbReference>
<dbReference type="InterPro" id="IPR002401">
    <property type="entry name" value="Cyt_P450_E_grp-I"/>
</dbReference>
<accession>A0A8B8NH84</accession>
<reference evidence="13" key="1">
    <citation type="submission" date="2025-08" db="UniProtKB">
        <authorList>
            <consortium name="RefSeq"/>
        </authorList>
    </citation>
    <scope>IDENTIFICATION</scope>
    <source>
        <tissue evidence="13">Leaf</tissue>
    </source>
</reference>
<evidence type="ECO:0000256" key="3">
    <source>
        <dbReference type="ARBA" id="ARBA00010617"/>
    </source>
</evidence>
<dbReference type="GO" id="GO:0016020">
    <property type="term" value="C:membrane"/>
    <property type="evidence" value="ECO:0007669"/>
    <property type="project" value="UniProtKB-SubCell"/>
</dbReference>
<dbReference type="AlphaFoldDB" id="A0A8B8NH84"/>
<feature type="binding site" description="axial binding residue" evidence="10">
    <location>
        <position position="439"/>
    </location>
    <ligand>
        <name>heme</name>
        <dbReference type="ChEBI" id="CHEBI:30413"/>
    </ligand>
    <ligandPart>
        <name>Fe</name>
        <dbReference type="ChEBI" id="CHEBI:18248"/>
    </ligandPart>
</feature>